<dbReference type="Gene3D" id="3.90.1200.10">
    <property type="match status" value="1"/>
</dbReference>
<dbReference type="Pfam" id="PF01636">
    <property type="entry name" value="APH"/>
    <property type="match status" value="1"/>
</dbReference>
<keyword evidence="3" id="KW-1185">Reference proteome</keyword>
<name>A0A3E2HCC2_SCYLI</name>
<evidence type="ECO:0000259" key="1">
    <source>
        <dbReference type="Pfam" id="PF01636"/>
    </source>
</evidence>
<organism evidence="2 3">
    <name type="scientific">Scytalidium lignicola</name>
    <name type="common">Hyphomycete</name>
    <dbReference type="NCBI Taxonomy" id="5539"/>
    <lineage>
        <taxon>Eukaryota</taxon>
        <taxon>Fungi</taxon>
        <taxon>Dikarya</taxon>
        <taxon>Ascomycota</taxon>
        <taxon>Pezizomycotina</taxon>
        <taxon>Leotiomycetes</taxon>
        <taxon>Leotiomycetes incertae sedis</taxon>
        <taxon>Scytalidium</taxon>
    </lineage>
</organism>
<dbReference type="STRING" id="5539.A0A3E2HCC2"/>
<dbReference type="OrthoDB" id="5598852at2759"/>
<dbReference type="EMBL" id="NCSJ02000086">
    <property type="protein sequence ID" value="RFU31035.1"/>
    <property type="molecule type" value="Genomic_DNA"/>
</dbReference>
<reference evidence="2 3" key="1">
    <citation type="submission" date="2018-05" db="EMBL/GenBank/DDBJ databases">
        <title>Draft genome sequence of Scytalidium lignicola DSM 105466, a ubiquitous saprotrophic fungus.</title>
        <authorList>
            <person name="Buettner E."/>
            <person name="Gebauer A.M."/>
            <person name="Hofrichter M."/>
            <person name="Liers C."/>
            <person name="Kellner H."/>
        </authorList>
    </citation>
    <scope>NUCLEOTIDE SEQUENCE [LARGE SCALE GENOMIC DNA]</scope>
    <source>
        <strain evidence="2 3">DSM 105466</strain>
    </source>
</reference>
<dbReference type="SUPFAM" id="SSF56112">
    <property type="entry name" value="Protein kinase-like (PK-like)"/>
    <property type="match status" value="1"/>
</dbReference>
<comment type="caution">
    <text evidence="2">The sequence shown here is derived from an EMBL/GenBank/DDBJ whole genome shotgun (WGS) entry which is preliminary data.</text>
</comment>
<accession>A0A3E2HCC2</accession>
<dbReference type="InterPro" id="IPR011009">
    <property type="entry name" value="Kinase-like_dom_sf"/>
</dbReference>
<dbReference type="InterPro" id="IPR002575">
    <property type="entry name" value="Aminoglycoside_PTrfase"/>
</dbReference>
<evidence type="ECO:0000313" key="2">
    <source>
        <dbReference type="EMBL" id="RFU31035.1"/>
    </source>
</evidence>
<dbReference type="Proteomes" id="UP000258309">
    <property type="component" value="Unassembled WGS sequence"/>
</dbReference>
<proteinExistence type="predicted"/>
<dbReference type="PANTHER" id="PTHR21310">
    <property type="entry name" value="AMINOGLYCOSIDE PHOSPHOTRANSFERASE-RELATED-RELATED"/>
    <property type="match status" value="1"/>
</dbReference>
<evidence type="ECO:0000313" key="3">
    <source>
        <dbReference type="Proteomes" id="UP000258309"/>
    </source>
</evidence>
<dbReference type="AlphaFoldDB" id="A0A3E2HCC2"/>
<dbReference type="OMA" id="LWHGIAF"/>
<protein>
    <recommendedName>
        <fullName evidence="1">Aminoglycoside phosphotransferase domain-containing protein</fullName>
    </recommendedName>
</protein>
<feature type="domain" description="Aminoglycoside phosphotransferase" evidence="1">
    <location>
        <begin position="79"/>
        <end position="226"/>
    </location>
</feature>
<feature type="non-terminal residue" evidence="2">
    <location>
        <position position="337"/>
    </location>
</feature>
<gene>
    <name evidence="2" type="ORF">B7463_g5332</name>
</gene>
<feature type="non-terminal residue" evidence="2">
    <location>
        <position position="1"/>
    </location>
</feature>
<sequence length="337" mass="37741">MADEQAATLACIDGFFLRSSLTSQHKLDCFNFIQQLYPGKAIIPTKSQGYCSLTLFVGEDIVIQFRPLKYRLDLQITAAAEGIYGSFVPATKYIATLPTSGLLVYSMTRVEGLSLKDLRGECIPSTAQNADLCRDFARFLSKAWHHSTDSPPLGKVGRSIRRRLGQLGAQLPPRFRGTAQNVLRELSRIDNLPWVLTHGDIVPSNLLVFPSTGRLSGLVDWAEAEYLPFGVSLYGLEEILGEMTAAGFKYYPEADNMREIFWTELRSHVPELEENSSMVDVIKLSRDLGVLLWYGIAFDDGAIDRVVQEGRDVDEISKLETFLNIHEHDSLARYSKI</sequence>
<dbReference type="PANTHER" id="PTHR21310:SF59">
    <property type="entry name" value="AMINOGLYCOSIDE PHOSPHOTRANSFERASE DOMAIN-CONTAINING PROTEIN"/>
    <property type="match status" value="1"/>
</dbReference>
<dbReference type="InterPro" id="IPR051678">
    <property type="entry name" value="AGP_Transferase"/>
</dbReference>